<dbReference type="AlphaFoldDB" id="A0A0V1LL28"/>
<gene>
    <name evidence="2" type="ORF">T02_15613</name>
</gene>
<dbReference type="Proteomes" id="UP000054721">
    <property type="component" value="Unassembled WGS sequence"/>
</dbReference>
<proteinExistence type="predicted"/>
<feature type="compositionally biased region" description="Polar residues" evidence="1">
    <location>
        <begin position="15"/>
        <end position="38"/>
    </location>
</feature>
<dbReference type="EMBL" id="JYDW01000032">
    <property type="protein sequence ID" value="KRZ60202.1"/>
    <property type="molecule type" value="Genomic_DNA"/>
</dbReference>
<keyword evidence="3" id="KW-1185">Reference proteome</keyword>
<comment type="caution">
    <text evidence="2">The sequence shown here is derived from an EMBL/GenBank/DDBJ whole genome shotgun (WGS) entry which is preliminary data.</text>
</comment>
<name>A0A0V1LL28_9BILA</name>
<organism evidence="2 3">
    <name type="scientific">Trichinella nativa</name>
    <dbReference type="NCBI Taxonomy" id="6335"/>
    <lineage>
        <taxon>Eukaryota</taxon>
        <taxon>Metazoa</taxon>
        <taxon>Ecdysozoa</taxon>
        <taxon>Nematoda</taxon>
        <taxon>Enoplea</taxon>
        <taxon>Dorylaimia</taxon>
        <taxon>Trichinellida</taxon>
        <taxon>Trichinellidae</taxon>
        <taxon>Trichinella</taxon>
    </lineage>
</organism>
<reference evidence="2 3" key="1">
    <citation type="submission" date="2015-05" db="EMBL/GenBank/DDBJ databases">
        <title>Evolution of Trichinella species and genotypes.</title>
        <authorList>
            <person name="Korhonen P.K."/>
            <person name="Edoardo P."/>
            <person name="Giuseppe L.R."/>
            <person name="Gasser R.B."/>
        </authorList>
    </citation>
    <scope>NUCLEOTIDE SEQUENCE [LARGE SCALE GENOMIC DNA]</scope>
    <source>
        <strain evidence="2">ISS10</strain>
    </source>
</reference>
<sequence length="121" mass="13736">MHDSPVSGRRWIFVTGSSDSGTRSQRPSDLLPNCTSLPMTEDSGAKNSPITLAHKSTALIREQWRSKLLNVILQQQALDESHHNLLIRSLDAKDQGLEFDRQSTKDYATNRFIVQRFSNRL</sequence>
<evidence type="ECO:0000256" key="1">
    <source>
        <dbReference type="SAM" id="MobiDB-lite"/>
    </source>
</evidence>
<evidence type="ECO:0000313" key="3">
    <source>
        <dbReference type="Proteomes" id="UP000054721"/>
    </source>
</evidence>
<dbReference type="OrthoDB" id="5921758at2759"/>
<evidence type="ECO:0000313" key="2">
    <source>
        <dbReference type="EMBL" id="KRZ60202.1"/>
    </source>
</evidence>
<feature type="region of interest" description="Disordered" evidence="1">
    <location>
        <begin position="14"/>
        <end position="48"/>
    </location>
</feature>
<protein>
    <submittedName>
        <fullName evidence="2">Uncharacterized protein</fullName>
    </submittedName>
</protein>
<accession>A0A0V1LL28</accession>